<dbReference type="Pfam" id="PF13240">
    <property type="entry name" value="Zn_Ribbon_1"/>
    <property type="match status" value="1"/>
</dbReference>
<feature type="domain" description="SH3b" evidence="2">
    <location>
        <begin position="79"/>
        <end position="147"/>
    </location>
</feature>
<name>A0A9D1GDF9_9FIRM</name>
<dbReference type="Gene3D" id="2.30.30.40">
    <property type="entry name" value="SH3 Domains"/>
    <property type="match status" value="1"/>
</dbReference>
<dbReference type="InterPro" id="IPR003646">
    <property type="entry name" value="SH3-like_bac-type"/>
</dbReference>
<dbReference type="AlphaFoldDB" id="A0A9D1GDF9"/>
<evidence type="ECO:0000313" key="4">
    <source>
        <dbReference type="Proteomes" id="UP000886833"/>
    </source>
</evidence>
<keyword evidence="1" id="KW-1133">Transmembrane helix</keyword>
<dbReference type="PROSITE" id="PS51781">
    <property type="entry name" value="SH3B"/>
    <property type="match status" value="1"/>
</dbReference>
<gene>
    <name evidence="3" type="ORF">IAB59_06725</name>
</gene>
<protein>
    <submittedName>
        <fullName evidence="3">Zinc-ribbon domain-containing protein</fullName>
    </submittedName>
</protein>
<evidence type="ECO:0000259" key="2">
    <source>
        <dbReference type="PROSITE" id="PS51781"/>
    </source>
</evidence>
<feature type="transmembrane region" description="Helical" evidence="1">
    <location>
        <begin position="40"/>
        <end position="61"/>
    </location>
</feature>
<dbReference type="Pfam" id="PF08239">
    <property type="entry name" value="SH3_3"/>
    <property type="match status" value="1"/>
</dbReference>
<reference evidence="3" key="2">
    <citation type="journal article" date="2021" name="PeerJ">
        <title>Extensive microbial diversity within the chicken gut microbiome revealed by metagenomics and culture.</title>
        <authorList>
            <person name="Gilroy R."/>
            <person name="Ravi A."/>
            <person name="Getino M."/>
            <person name="Pursley I."/>
            <person name="Horton D.L."/>
            <person name="Alikhan N.F."/>
            <person name="Baker D."/>
            <person name="Gharbi K."/>
            <person name="Hall N."/>
            <person name="Watson M."/>
            <person name="Adriaenssens E.M."/>
            <person name="Foster-Nyarko E."/>
            <person name="Jarju S."/>
            <person name="Secka A."/>
            <person name="Antonio M."/>
            <person name="Oren A."/>
            <person name="Chaudhuri R.R."/>
            <person name="La Ragione R."/>
            <person name="Hildebrand F."/>
            <person name="Pallen M.J."/>
        </authorList>
    </citation>
    <scope>NUCLEOTIDE SEQUENCE</scope>
    <source>
        <strain evidence="3">CHK195-26880</strain>
    </source>
</reference>
<dbReference type="InterPro" id="IPR026870">
    <property type="entry name" value="Zinc_ribbon_dom"/>
</dbReference>
<evidence type="ECO:0000256" key="1">
    <source>
        <dbReference type="SAM" id="Phobius"/>
    </source>
</evidence>
<reference evidence="3" key="1">
    <citation type="submission" date="2020-10" db="EMBL/GenBank/DDBJ databases">
        <authorList>
            <person name="Gilroy R."/>
        </authorList>
    </citation>
    <scope>NUCLEOTIDE SEQUENCE</scope>
    <source>
        <strain evidence="3">CHK195-26880</strain>
    </source>
</reference>
<proteinExistence type="predicted"/>
<evidence type="ECO:0000313" key="3">
    <source>
        <dbReference type="EMBL" id="HIT38149.1"/>
    </source>
</evidence>
<comment type="caution">
    <text evidence="3">The sequence shown here is derived from an EMBL/GenBank/DDBJ whole genome shotgun (WGS) entry which is preliminary data.</text>
</comment>
<sequence length="307" mass="34782">MALIKCNECGKEISDTTKKCIHCGAKIKKERKKLSKKKKLIILSIVILTVIVGVVTTYVIFSKEEVEVRVDQSNERDDTKEQIEVITDYINIREKKSIDSKAIGKVYEGEIYTVISQDDRSPYYFIEIETKDGKHGFISGQDGYVEKLSMKEVVEEETEPLEEQVEQDITDNNVNNAVINEPVIEYTPPVVQEQPQDIVIQNIWMDNAGGTFRVGDTITIHASVSSKNKLTSAVIWLHSTVNEQSIECYVASSPDGLNTNDIVIQGTITDRMLPGPWEYHWSGFTDQYNINVTEYNNPGRFSFTVVE</sequence>
<organism evidence="3 4">
    <name type="scientific">Candidatus Onthousia faecipullorum</name>
    <dbReference type="NCBI Taxonomy" id="2840887"/>
    <lineage>
        <taxon>Bacteria</taxon>
        <taxon>Bacillati</taxon>
        <taxon>Bacillota</taxon>
        <taxon>Bacilli</taxon>
        <taxon>Candidatus Onthousia</taxon>
    </lineage>
</organism>
<keyword evidence="1" id="KW-0472">Membrane</keyword>
<dbReference type="EMBL" id="DVKQ01000087">
    <property type="protein sequence ID" value="HIT38149.1"/>
    <property type="molecule type" value="Genomic_DNA"/>
</dbReference>
<dbReference type="Proteomes" id="UP000886833">
    <property type="component" value="Unassembled WGS sequence"/>
</dbReference>
<accession>A0A9D1GDF9</accession>
<keyword evidence="1" id="KW-0812">Transmembrane</keyword>